<dbReference type="PANTHER" id="PTHR45138:SF9">
    <property type="entry name" value="DIGUANYLATE CYCLASE DGCM-RELATED"/>
    <property type="match status" value="1"/>
</dbReference>
<accession>A0A6N2SH02</accession>
<dbReference type="GeneID" id="23112879"/>
<evidence type="ECO:0000313" key="3">
    <source>
        <dbReference type="EMBL" id="VYS90980.1"/>
    </source>
</evidence>
<dbReference type="SMART" id="SM00267">
    <property type="entry name" value="GGDEF"/>
    <property type="match status" value="1"/>
</dbReference>
<dbReference type="PANTHER" id="PTHR45138">
    <property type="entry name" value="REGULATORY COMPONENTS OF SENSORY TRANSDUCTION SYSTEM"/>
    <property type="match status" value="1"/>
</dbReference>
<dbReference type="GO" id="GO:1902201">
    <property type="term" value="P:negative regulation of bacterial-type flagellum-dependent cell motility"/>
    <property type="evidence" value="ECO:0007669"/>
    <property type="project" value="TreeGrafter"/>
</dbReference>
<dbReference type="GO" id="GO:0052621">
    <property type="term" value="F:diguanylate cyclase activity"/>
    <property type="evidence" value="ECO:0007669"/>
    <property type="project" value="TreeGrafter"/>
</dbReference>
<dbReference type="Pfam" id="PF22673">
    <property type="entry name" value="MCP-like_PDC_1"/>
    <property type="match status" value="1"/>
</dbReference>
<organism evidence="3">
    <name type="scientific">Enterocloster bolteae</name>
    <dbReference type="NCBI Taxonomy" id="208479"/>
    <lineage>
        <taxon>Bacteria</taxon>
        <taxon>Bacillati</taxon>
        <taxon>Bacillota</taxon>
        <taxon>Clostridia</taxon>
        <taxon>Lachnospirales</taxon>
        <taxon>Lachnospiraceae</taxon>
        <taxon>Enterocloster</taxon>
    </lineage>
</organism>
<dbReference type="InterPro" id="IPR050469">
    <property type="entry name" value="Diguanylate_Cyclase"/>
</dbReference>
<dbReference type="SUPFAM" id="SSF55073">
    <property type="entry name" value="Nucleotide cyclase"/>
    <property type="match status" value="1"/>
</dbReference>
<evidence type="ECO:0000256" key="1">
    <source>
        <dbReference type="SAM" id="Phobius"/>
    </source>
</evidence>
<dbReference type="RefSeq" id="WP_002575095.1">
    <property type="nucleotide sequence ID" value="NZ_BAABZS010000001.1"/>
</dbReference>
<dbReference type="InterPro" id="IPR029787">
    <property type="entry name" value="Nucleotide_cyclase"/>
</dbReference>
<protein>
    <submittedName>
        <fullName evidence="3">Phytochrome-like protein cph2</fullName>
    </submittedName>
</protein>
<feature type="transmembrane region" description="Helical" evidence="1">
    <location>
        <begin position="363"/>
        <end position="384"/>
    </location>
</feature>
<keyword evidence="1" id="KW-0472">Membrane</keyword>
<dbReference type="GO" id="GO:0043709">
    <property type="term" value="P:cell adhesion involved in single-species biofilm formation"/>
    <property type="evidence" value="ECO:0007669"/>
    <property type="project" value="TreeGrafter"/>
</dbReference>
<dbReference type="EMBL" id="CACRTF010000009">
    <property type="protein sequence ID" value="VYS90980.1"/>
    <property type="molecule type" value="Genomic_DNA"/>
</dbReference>
<gene>
    <name evidence="3" type="primary">cph2_8</name>
    <name evidence="3" type="ORF">CBLFYP116_01124</name>
</gene>
<dbReference type="Gene3D" id="3.30.70.270">
    <property type="match status" value="1"/>
</dbReference>
<dbReference type="AlphaFoldDB" id="A0A6N2SH02"/>
<dbReference type="InterPro" id="IPR043128">
    <property type="entry name" value="Rev_trsase/Diguanyl_cyclase"/>
</dbReference>
<dbReference type="Pfam" id="PF00990">
    <property type="entry name" value="GGDEF"/>
    <property type="match status" value="1"/>
</dbReference>
<keyword evidence="1" id="KW-0812">Transmembrane</keyword>
<dbReference type="NCBIfam" id="TIGR00254">
    <property type="entry name" value="GGDEF"/>
    <property type="match status" value="1"/>
</dbReference>
<feature type="transmembrane region" description="Helical" evidence="1">
    <location>
        <begin position="12"/>
        <end position="39"/>
    </location>
</feature>
<name>A0A6N2SH02_9FIRM</name>
<sequence length="649" mass="73624">MDRKFRSKSIAFKLTIAFVVSLVLQSVLLVSFMVVGGVMEQAEANQYRIFAEKVKGRRNNLENQMKNVWTNFSHHTDTISRYFDSPDGLEYQGQPDRMLEALAPEVLDALYDTKTTGVFLILPDEGETDGSLAALYFRNNNPDRNSSQNENLYMLIGPWNVAEKMKISTTANWNFRLEVNEENRDFFQKPWSAAVENGRSKWLGYWSPPFQVNEGDEDVITYSVPLFGQDGRVLAVFGVEISVSYLYRFLPASELQTGDSYGYVIGYRSQQDKKETAVTYGALQRQLAGQDRKFEMELKDKENSIYTLLNTDRTGRKINACVNRMGMYYHNTPFEGDEWYLIGLMEEPVLLQFPRRIGQILEYSLVLSMAAGLIIAVFTSQWFARHAKLIELSELPVGAFEISGRSSKVLMTSQIPRLLRLTKEQEHLFSRDKDEFIRFLKSLASQRDGGPGVIKMDTAEGTRWIKITCKTAVHPIRCVVEDVTDEILETKALKVERDRDGLTGVGNRLAYEHMLQHKNSHPEEIPGSGFLMCDLNDLKGVNDRFGHDKGDEYIRRSADIIREAFPGAPLFRIGGDEFVVQLDGLGQEQVTRGILAMERAVKAYSDGNVFAAGIAAGYAFFDPGKDVSLGSTLARADTYMYRKKHKMKH</sequence>
<proteinExistence type="predicted"/>
<keyword evidence="1" id="KW-1133">Transmembrane helix</keyword>
<dbReference type="CDD" id="cd01949">
    <property type="entry name" value="GGDEF"/>
    <property type="match status" value="1"/>
</dbReference>
<reference evidence="3" key="1">
    <citation type="submission" date="2019-11" db="EMBL/GenBank/DDBJ databases">
        <authorList>
            <person name="Feng L."/>
        </authorList>
    </citation>
    <scope>NUCLEOTIDE SEQUENCE</scope>
    <source>
        <strain evidence="3">CbolteaeLFYP116</strain>
    </source>
</reference>
<dbReference type="Gene3D" id="3.30.450.20">
    <property type="entry name" value="PAS domain"/>
    <property type="match status" value="1"/>
</dbReference>
<feature type="domain" description="GGDEF" evidence="2">
    <location>
        <begin position="526"/>
        <end position="649"/>
    </location>
</feature>
<dbReference type="InterPro" id="IPR000160">
    <property type="entry name" value="GGDEF_dom"/>
</dbReference>
<dbReference type="PROSITE" id="PS50887">
    <property type="entry name" value="GGDEF"/>
    <property type="match status" value="1"/>
</dbReference>
<evidence type="ECO:0000259" key="2">
    <source>
        <dbReference type="PROSITE" id="PS50887"/>
    </source>
</evidence>
<dbReference type="GO" id="GO:0005886">
    <property type="term" value="C:plasma membrane"/>
    <property type="evidence" value="ECO:0007669"/>
    <property type="project" value="TreeGrafter"/>
</dbReference>